<evidence type="ECO:0000313" key="2">
    <source>
        <dbReference type="EMBL" id="MBN8431522.1"/>
    </source>
</evidence>
<gene>
    <name evidence="2" type="ORF">JF535_11725</name>
</gene>
<dbReference type="Pfam" id="PF25559">
    <property type="entry name" value="DUF7931"/>
    <property type="match status" value="1"/>
</dbReference>
<sequence>MPTTASGKRPSPGATGAPLADIDRFRDALTQLVGSTRRHLHIYSQNLPHALYGEPAIVQKLSDFARSSRYARVQILIADSEPLLRRPHPLLPLLQRLGSRIALKKIQPSTEPSDWEFALGDTTQVLQRADHDKWQGHYHSDNPVRVRQLQEVFAQAWLHARPDPELRQFVL</sequence>
<name>A0ABS3E8D1_9GAMM</name>
<evidence type="ECO:0000313" key="3">
    <source>
        <dbReference type="Proteomes" id="UP000664293"/>
    </source>
</evidence>
<accession>A0ABS3E8D1</accession>
<keyword evidence="3" id="KW-1185">Reference proteome</keyword>
<proteinExistence type="predicted"/>
<comment type="caution">
    <text evidence="2">The sequence shown here is derived from an EMBL/GenBank/DDBJ whole genome shotgun (WGS) entry which is preliminary data.</text>
</comment>
<dbReference type="Proteomes" id="UP000664293">
    <property type="component" value="Unassembled WGS sequence"/>
</dbReference>
<dbReference type="RefSeq" id="WP_207002300.1">
    <property type="nucleotide sequence ID" value="NZ_JAEKJR010000002.1"/>
</dbReference>
<protein>
    <recommendedName>
        <fullName evidence="1">DUF7931 domain-containing protein</fullName>
    </recommendedName>
</protein>
<reference evidence="2 3" key="1">
    <citation type="submission" date="2020-12" db="EMBL/GenBank/DDBJ databases">
        <title>Oil enriched cultivation method for isolating marine PHA-producing bacteria.</title>
        <authorList>
            <person name="Zheng W."/>
            <person name="Yu S."/>
            <person name="Huang Y."/>
        </authorList>
    </citation>
    <scope>NUCLEOTIDE SEQUENCE [LARGE SCALE GENOMIC DNA]</scope>
    <source>
        <strain evidence="2 3">SN0-2</strain>
    </source>
</reference>
<dbReference type="InterPro" id="IPR057691">
    <property type="entry name" value="DUF7931"/>
</dbReference>
<dbReference type="EMBL" id="JAEKJR010000002">
    <property type="protein sequence ID" value="MBN8431522.1"/>
    <property type="molecule type" value="Genomic_DNA"/>
</dbReference>
<evidence type="ECO:0000259" key="1">
    <source>
        <dbReference type="Pfam" id="PF25559"/>
    </source>
</evidence>
<feature type="domain" description="DUF7931" evidence="1">
    <location>
        <begin position="23"/>
        <end position="169"/>
    </location>
</feature>
<organism evidence="2 3">
    <name type="scientific">Microbulbifer salipaludis</name>
    <dbReference type="NCBI Taxonomy" id="187980"/>
    <lineage>
        <taxon>Bacteria</taxon>
        <taxon>Pseudomonadati</taxon>
        <taxon>Pseudomonadota</taxon>
        <taxon>Gammaproteobacteria</taxon>
        <taxon>Cellvibrionales</taxon>
        <taxon>Microbulbiferaceae</taxon>
        <taxon>Microbulbifer</taxon>
    </lineage>
</organism>